<evidence type="ECO:0000313" key="3">
    <source>
        <dbReference type="Proteomes" id="UP000027138"/>
    </source>
</evidence>
<gene>
    <name evidence="2" type="ORF">JCGZ_22084</name>
</gene>
<proteinExistence type="predicted"/>
<evidence type="ECO:0000256" key="1">
    <source>
        <dbReference type="SAM" id="MobiDB-lite"/>
    </source>
</evidence>
<evidence type="ECO:0000313" key="2">
    <source>
        <dbReference type="EMBL" id="KDP27009.1"/>
    </source>
</evidence>
<evidence type="ECO:0008006" key="4">
    <source>
        <dbReference type="Google" id="ProtNLM"/>
    </source>
</evidence>
<sequence length="301" mass="33716">MLTQSSWPPTQLGLIGFVGSSRIRRGILEARFDQPERRWFDEKVFKARDPCFRLHSGDGDSWGTTGYFDIRRRAVPGPEFPVRYETSRMRGFQSESLEQLCDATVEMRDAAVEWRGAGAEVCDAAVLQGAQLGQSCVTQLCRRVMQLCSCVTHLRFKPELPVEARPAAPAYIGDYAAGLCRTQPRFPPAMRYALMERWNNCTHTFVFGFGEMTLTPMDYAAITGLRFTGPVPPLDARGEDPEYWRSFLNDRELSDAEVEQLRTRLEVEGIPLDSSAEDEDGSSSDDAPLSPPPSGSCWSEP</sequence>
<organism evidence="2 3">
    <name type="scientific">Jatropha curcas</name>
    <name type="common">Barbados nut</name>
    <dbReference type="NCBI Taxonomy" id="180498"/>
    <lineage>
        <taxon>Eukaryota</taxon>
        <taxon>Viridiplantae</taxon>
        <taxon>Streptophyta</taxon>
        <taxon>Embryophyta</taxon>
        <taxon>Tracheophyta</taxon>
        <taxon>Spermatophyta</taxon>
        <taxon>Magnoliopsida</taxon>
        <taxon>eudicotyledons</taxon>
        <taxon>Gunneridae</taxon>
        <taxon>Pentapetalae</taxon>
        <taxon>rosids</taxon>
        <taxon>fabids</taxon>
        <taxon>Malpighiales</taxon>
        <taxon>Euphorbiaceae</taxon>
        <taxon>Crotonoideae</taxon>
        <taxon>Jatropheae</taxon>
        <taxon>Jatropha</taxon>
    </lineage>
</organism>
<protein>
    <recommendedName>
        <fullName evidence="4">Aminotransferase-like plant mobile domain-containing protein</fullName>
    </recommendedName>
</protein>
<dbReference type="AlphaFoldDB" id="A0A067K5B5"/>
<keyword evidence="3" id="KW-1185">Reference proteome</keyword>
<reference evidence="2 3" key="1">
    <citation type="journal article" date="2014" name="PLoS ONE">
        <title>Global Analysis of Gene Expression Profiles in Physic Nut (Jatropha curcas L.) Seedlings Exposed to Salt Stress.</title>
        <authorList>
            <person name="Zhang L."/>
            <person name="Zhang C."/>
            <person name="Wu P."/>
            <person name="Chen Y."/>
            <person name="Li M."/>
            <person name="Jiang H."/>
            <person name="Wu G."/>
        </authorList>
    </citation>
    <scope>NUCLEOTIDE SEQUENCE [LARGE SCALE GENOMIC DNA]</scope>
    <source>
        <strain evidence="3">cv. GZQX0401</strain>
        <tissue evidence="2">Young leaves</tissue>
    </source>
</reference>
<name>A0A067K5B5_JATCU</name>
<dbReference type="EMBL" id="KK914877">
    <property type="protein sequence ID" value="KDP27009.1"/>
    <property type="molecule type" value="Genomic_DNA"/>
</dbReference>
<dbReference type="Proteomes" id="UP000027138">
    <property type="component" value="Unassembled WGS sequence"/>
</dbReference>
<feature type="region of interest" description="Disordered" evidence="1">
    <location>
        <begin position="265"/>
        <end position="301"/>
    </location>
</feature>
<dbReference type="OrthoDB" id="1938336at2759"/>
<accession>A0A067K5B5</accession>